<evidence type="ECO:0000256" key="1">
    <source>
        <dbReference type="ARBA" id="ARBA00022701"/>
    </source>
</evidence>
<evidence type="ECO:0000256" key="5">
    <source>
        <dbReference type="ARBA" id="ARBA00023175"/>
    </source>
</evidence>
<feature type="region of interest" description="Disordered" evidence="8">
    <location>
        <begin position="900"/>
        <end position="955"/>
    </location>
</feature>
<feature type="region of interest" description="Disordered" evidence="8">
    <location>
        <begin position="830"/>
        <end position="849"/>
    </location>
</feature>
<feature type="compositionally biased region" description="Polar residues" evidence="8">
    <location>
        <begin position="52"/>
        <end position="67"/>
    </location>
</feature>
<feature type="region of interest" description="Disordered" evidence="8">
    <location>
        <begin position="25"/>
        <end position="88"/>
    </location>
</feature>
<accession>A0A9W7GF16</accession>
<feature type="compositionally biased region" description="Acidic residues" evidence="8">
    <location>
        <begin position="936"/>
        <end position="955"/>
    </location>
</feature>
<feature type="domain" description="Kinesin motor" evidence="9">
    <location>
        <begin position="96"/>
        <end position="437"/>
    </location>
</feature>
<dbReference type="Proteomes" id="UP001165065">
    <property type="component" value="Unassembled WGS sequence"/>
</dbReference>
<dbReference type="PROSITE" id="PS00411">
    <property type="entry name" value="KINESIN_MOTOR_1"/>
    <property type="match status" value="1"/>
</dbReference>
<dbReference type="SMART" id="SM00129">
    <property type="entry name" value="KISc"/>
    <property type="match status" value="1"/>
</dbReference>
<dbReference type="GO" id="GO:0003777">
    <property type="term" value="F:microtubule motor activity"/>
    <property type="evidence" value="ECO:0007669"/>
    <property type="project" value="InterPro"/>
</dbReference>
<keyword evidence="4" id="KW-0175">Coiled coil</keyword>
<dbReference type="CDD" id="cd00106">
    <property type="entry name" value="KISc"/>
    <property type="match status" value="1"/>
</dbReference>
<dbReference type="OrthoDB" id="3176171at2759"/>
<evidence type="ECO:0000259" key="9">
    <source>
        <dbReference type="PROSITE" id="PS50067"/>
    </source>
</evidence>
<evidence type="ECO:0000313" key="11">
    <source>
        <dbReference type="Proteomes" id="UP001165065"/>
    </source>
</evidence>
<dbReference type="InterPro" id="IPR027417">
    <property type="entry name" value="P-loop_NTPase"/>
</dbReference>
<reference evidence="11" key="1">
    <citation type="journal article" date="2023" name="Commun. Biol.">
        <title>Genome analysis of Parmales, the sister group of diatoms, reveals the evolutionary specialization of diatoms from phago-mixotrophs to photoautotrophs.</title>
        <authorList>
            <person name="Ban H."/>
            <person name="Sato S."/>
            <person name="Yoshikawa S."/>
            <person name="Yamada K."/>
            <person name="Nakamura Y."/>
            <person name="Ichinomiya M."/>
            <person name="Sato N."/>
            <person name="Blanc-Mathieu R."/>
            <person name="Endo H."/>
            <person name="Kuwata A."/>
            <person name="Ogata H."/>
        </authorList>
    </citation>
    <scope>NUCLEOTIDE SEQUENCE [LARGE SCALE GENOMIC DNA]</scope>
</reference>
<evidence type="ECO:0000256" key="3">
    <source>
        <dbReference type="ARBA" id="ARBA00022840"/>
    </source>
</evidence>
<dbReference type="PRINTS" id="PR00380">
    <property type="entry name" value="KINESINHEAVY"/>
</dbReference>
<evidence type="ECO:0000256" key="4">
    <source>
        <dbReference type="ARBA" id="ARBA00023054"/>
    </source>
</evidence>
<evidence type="ECO:0000313" key="10">
    <source>
        <dbReference type="EMBL" id="GMI42730.1"/>
    </source>
</evidence>
<dbReference type="AlphaFoldDB" id="A0A9W7GF16"/>
<dbReference type="PROSITE" id="PS50067">
    <property type="entry name" value="KINESIN_MOTOR_2"/>
    <property type="match status" value="1"/>
</dbReference>
<keyword evidence="1 7" id="KW-0493">Microtubule</keyword>
<organism evidence="10 11">
    <name type="scientific">Triparma columacea</name>
    <dbReference type="NCBI Taxonomy" id="722753"/>
    <lineage>
        <taxon>Eukaryota</taxon>
        <taxon>Sar</taxon>
        <taxon>Stramenopiles</taxon>
        <taxon>Ochrophyta</taxon>
        <taxon>Bolidophyceae</taxon>
        <taxon>Parmales</taxon>
        <taxon>Triparmaceae</taxon>
        <taxon>Triparma</taxon>
    </lineage>
</organism>
<proteinExistence type="inferred from homology"/>
<dbReference type="InterPro" id="IPR001752">
    <property type="entry name" value="Kinesin_motor_dom"/>
</dbReference>
<sequence length="955" mass="103129">MWLQNNSVDGSSVSSASNNRNAWNSFTGGGGSGGGVGGWGGGGGRMRGYKASSPTGTDRTADSSMMSGRSFGGPGRAGRATPSLSNYNNITTSRSRVKVSMRVRPPFKDEIEAEGGKFYMTMEVPERTKEADLGIVVLGHPRSNKRREFMFDHCFEPSTSQEVVFDVIARPIVDDVLRGMNGTVFAYGQTGTGKTYTMGILQTIKSANSKDAGVVPRALQQIFSHRAENALTMEVTMSFIQIYCETIQDLLAPAIDYRGENETAGNLQIREAPGKGFYVKGLTEYKITSYSEAEGLINLGLENRAMAPTLMNVTSSRSHTVLTVKVVFVGPGVKRSGKLLLVDLAGSERIRRTTSSGVRLSEARSINASLSALGNVIAALAVDNKHVPFRDSKLTRLLQDSLGGSASTALIATVGPAPVNESESLSTLMFASRCMHVKSQPVFNEEIDYMDMCAKLQVQLASADQTYLKKMSVESEKYETIIHKLAAELKNARAGEGLRSSSFGGGGGEAEAAAKRRGGRRSSFSTSAAVDTIGIVRSIGKGGGFGEENHDGVLGGLNLSYKMLCQCADESSTAVAKFYKWVGIQMEELKAKEKREEAGEGIRSVEAESMNKNDTLGAGLKKSLGPHLQPLTKKESRSRVEARFEGIELVDMEPTLMEGNHPELSEFENVEALMSYCEKLLACIRSNGEKLELGLWQTTEWFLNVKEELVSVNVERRGREEEVVNWSFVLKYLLSTNSKLRRKLAGRGEGVGGGGGRGVFAGGGDPNALNTRTKMAVMEDLEDEAVAKIQAGFRKMAVGDDAVKMRGGGGEGEGGAGDSLVGTPQIIAGAAQTPRTGGGPMSPSSARKIIPDTAVASALIERVKNMTQEDIRNLPPGSQTKVLKLRTELGLKELPIEAAQPSFTITPKVENRGRGKKEKEKKIKKKKKKKKKRREEEDEGDEEEESSDEDYSFVK</sequence>
<dbReference type="PANTHER" id="PTHR47968">
    <property type="entry name" value="CENTROMERE PROTEIN E"/>
    <property type="match status" value="1"/>
</dbReference>
<feature type="compositionally biased region" description="Gly residues" evidence="8">
    <location>
        <begin position="27"/>
        <end position="46"/>
    </location>
</feature>
<dbReference type="Gene3D" id="3.40.850.10">
    <property type="entry name" value="Kinesin motor domain"/>
    <property type="match status" value="1"/>
</dbReference>
<comment type="similarity">
    <text evidence="6 7">Belongs to the TRAFAC class myosin-kinesin ATPase superfamily. Kinesin family.</text>
</comment>
<keyword evidence="11" id="KW-1185">Reference proteome</keyword>
<evidence type="ECO:0000256" key="7">
    <source>
        <dbReference type="RuleBase" id="RU000394"/>
    </source>
</evidence>
<dbReference type="PANTHER" id="PTHR47968:SF36">
    <property type="entry name" value="KINESIN HEAVY CHAIN ISOFORM X1"/>
    <property type="match status" value="1"/>
</dbReference>
<dbReference type="InterPro" id="IPR027640">
    <property type="entry name" value="Kinesin-like_fam"/>
</dbReference>
<comment type="caution">
    <text evidence="10">The sequence shown here is derived from an EMBL/GenBank/DDBJ whole genome shotgun (WGS) entry which is preliminary data.</text>
</comment>
<dbReference type="GO" id="GO:0005874">
    <property type="term" value="C:microtubule"/>
    <property type="evidence" value="ECO:0007669"/>
    <property type="project" value="UniProtKB-KW"/>
</dbReference>
<feature type="region of interest" description="Disordered" evidence="8">
    <location>
        <begin position="498"/>
        <end position="525"/>
    </location>
</feature>
<keyword evidence="3 6" id="KW-0067">ATP-binding</keyword>
<dbReference type="SUPFAM" id="SSF52540">
    <property type="entry name" value="P-loop containing nucleoside triphosphate hydrolases"/>
    <property type="match status" value="1"/>
</dbReference>
<protein>
    <recommendedName>
        <fullName evidence="7">Kinesin-like protein</fullName>
    </recommendedName>
</protein>
<dbReference type="Pfam" id="PF00225">
    <property type="entry name" value="Kinesin"/>
    <property type="match status" value="1"/>
</dbReference>
<keyword evidence="2 6" id="KW-0547">Nucleotide-binding</keyword>
<gene>
    <name evidence="10" type="ORF">TrCOL_g7387</name>
</gene>
<evidence type="ECO:0000256" key="2">
    <source>
        <dbReference type="ARBA" id="ARBA00022741"/>
    </source>
</evidence>
<name>A0A9W7GF16_9STRA</name>
<feature type="compositionally biased region" description="Basic residues" evidence="8">
    <location>
        <begin position="922"/>
        <end position="933"/>
    </location>
</feature>
<feature type="compositionally biased region" description="Basic and acidic residues" evidence="8">
    <location>
        <begin position="909"/>
        <end position="921"/>
    </location>
</feature>
<keyword evidence="5 6" id="KW-0505">Motor protein</keyword>
<evidence type="ECO:0000256" key="6">
    <source>
        <dbReference type="PROSITE-ProRule" id="PRU00283"/>
    </source>
</evidence>
<dbReference type="GO" id="GO:0005524">
    <property type="term" value="F:ATP binding"/>
    <property type="evidence" value="ECO:0007669"/>
    <property type="project" value="UniProtKB-UniRule"/>
</dbReference>
<dbReference type="GO" id="GO:0008017">
    <property type="term" value="F:microtubule binding"/>
    <property type="evidence" value="ECO:0007669"/>
    <property type="project" value="InterPro"/>
</dbReference>
<dbReference type="GO" id="GO:0007018">
    <property type="term" value="P:microtubule-based movement"/>
    <property type="evidence" value="ECO:0007669"/>
    <property type="project" value="InterPro"/>
</dbReference>
<dbReference type="EMBL" id="BRYA01000180">
    <property type="protein sequence ID" value="GMI42730.1"/>
    <property type="molecule type" value="Genomic_DNA"/>
</dbReference>
<dbReference type="InterPro" id="IPR019821">
    <property type="entry name" value="Kinesin_motor_CS"/>
</dbReference>
<feature type="binding site" evidence="6">
    <location>
        <begin position="188"/>
        <end position="195"/>
    </location>
    <ligand>
        <name>ATP</name>
        <dbReference type="ChEBI" id="CHEBI:30616"/>
    </ligand>
</feature>
<evidence type="ECO:0000256" key="8">
    <source>
        <dbReference type="SAM" id="MobiDB-lite"/>
    </source>
</evidence>
<dbReference type="InterPro" id="IPR036961">
    <property type="entry name" value="Kinesin_motor_dom_sf"/>
</dbReference>